<dbReference type="Proteomes" id="UP000535020">
    <property type="component" value="Unassembled WGS sequence"/>
</dbReference>
<feature type="transmembrane region" description="Helical" evidence="1">
    <location>
        <begin position="34"/>
        <end position="59"/>
    </location>
</feature>
<dbReference type="AlphaFoldDB" id="A0A7Y8Y0G1"/>
<evidence type="ECO:0000313" key="2">
    <source>
        <dbReference type="EMBL" id="NYA69673.1"/>
    </source>
</evidence>
<keyword evidence="3" id="KW-1185">Reference proteome</keyword>
<dbReference type="EMBL" id="JACBJI010000001">
    <property type="protein sequence ID" value="NYA69673.1"/>
    <property type="molecule type" value="Genomic_DNA"/>
</dbReference>
<organism evidence="2 3">
    <name type="scientific">Flavobacterium agri</name>
    <dbReference type="NCBI Taxonomy" id="2743471"/>
    <lineage>
        <taxon>Bacteria</taxon>
        <taxon>Pseudomonadati</taxon>
        <taxon>Bacteroidota</taxon>
        <taxon>Flavobacteriia</taxon>
        <taxon>Flavobacteriales</taxon>
        <taxon>Flavobacteriaceae</taxon>
        <taxon>Flavobacterium</taxon>
    </lineage>
</organism>
<reference evidence="2 3" key="1">
    <citation type="submission" date="2020-07" db="EMBL/GenBank/DDBJ databases">
        <authorList>
            <person name="Sun Q."/>
        </authorList>
    </citation>
    <scope>NUCLEOTIDE SEQUENCE [LARGE SCALE GENOMIC DNA]</scope>
    <source>
        <strain evidence="2 3">MAH-1</strain>
    </source>
</reference>
<keyword evidence="1" id="KW-0812">Transmembrane</keyword>
<accession>A0A7Y8Y0G1</accession>
<proteinExistence type="predicted"/>
<sequence length="92" mass="9897">MTQLLCQKQMKRKIDTAFFFHSTKSMIAPLGTDVFIFITFAASGARLCAHVAGIGSFLFSAALNLRARKVSDIEVQAWASISAAALLEMGVG</sequence>
<gene>
    <name evidence="2" type="ORF">HZF10_01980</name>
</gene>
<keyword evidence="1" id="KW-1133">Transmembrane helix</keyword>
<evidence type="ECO:0000313" key="3">
    <source>
        <dbReference type="Proteomes" id="UP000535020"/>
    </source>
</evidence>
<comment type="caution">
    <text evidence="2">The sequence shown here is derived from an EMBL/GenBank/DDBJ whole genome shotgun (WGS) entry which is preliminary data.</text>
</comment>
<dbReference type="RefSeq" id="WP_176004493.1">
    <property type="nucleotide sequence ID" value="NZ_JABWMI010000003.1"/>
</dbReference>
<keyword evidence="1" id="KW-0472">Membrane</keyword>
<name>A0A7Y8Y0G1_9FLAO</name>
<evidence type="ECO:0000256" key="1">
    <source>
        <dbReference type="SAM" id="Phobius"/>
    </source>
</evidence>
<protein>
    <submittedName>
        <fullName evidence="2">Uncharacterized protein</fullName>
    </submittedName>
</protein>